<evidence type="ECO:0000256" key="4">
    <source>
        <dbReference type="ARBA" id="ARBA00014035"/>
    </source>
</evidence>
<dbReference type="InterPro" id="IPR006311">
    <property type="entry name" value="TAT_signal"/>
</dbReference>
<dbReference type="InterPro" id="IPR029046">
    <property type="entry name" value="LolA/LolB/LppX"/>
</dbReference>
<dbReference type="SUPFAM" id="SSF89392">
    <property type="entry name" value="Prokaryotic lipoproteins and lipoprotein localization factors"/>
    <property type="match status" value="1"/>
</dbReference>
<dbReference type="AlphaFoldDB" id="H3KBV2"/>
<gene>
    <name evidence="10" type="primary">lolA</name>
    <name evidence="11" type="ORF">HMPREF9440_00199</name>
</gene>
<evidence type="ECO:0000256" key="1">
    <source>
        <dbReference type="ARBA" id="ARBA00004418"/>
    </source>
</evidence>
<keyword evidence="7 10" id="KW-0574">Periplasm</keyword>
<dbReference type="GO" id="GO:0042953">
    <property type="term" value="P:lipoprotein transport"/>
    <property type="evidence" value="ECO:0007669"/>
    <property type="project" value="InterPro"/>
</dbReference>
<accession>H3KBV2</accession>
<name>H3KBV2_9BURK</name>
<keyword evidence="6 10" id="KW-0732">Signal</keyword>
<dbReference type="InterPro" id="IPR018323">
    <property type="entry name" value="OM_lipoprot_carrier_LolA_Pbac"/>
</dbReference>
<dbReference type="RefSeq" id="WP_008540579.1">
    <property type="nucleotide sequence ID" value="NZ_JH604858.1"/>
</dbReference>
<proteinExistence type="inferred from homology"/>
<comment type="similarity">
    <text evidence="2 10">Belongs to the LolA family.</text>
</comment>
<dbReference type="Pfam" id="PF03548">
    <property type="entry name" value="LolA"/>
    <property type="match status" value="1"/>
</dbReference>
<comment type="function">
    <text evidence="10">Participates in the translocation of lipoproteins from the inner membrane to the outer membrane. Only forms a complex with a lipoprotein if the residue after the N-terminal Cys is not an aspartate (The Asp acts as a targeting signal to indicate that the lipoprotein should stay in the inner membrane).</text>
</comment>
<dbReference type="GO" id="GO:0030288">
    <property type="term" value="C:outer membrane-bounded periplasmic space"/>
    <property type="evidence" value="ECO:0007669"/>
    <property type="project" value="TreeGrafter"/>
</dbReference>
<dbReference type="PROSITE" id="PS51318">
    <property type="entry name" value="TAT"/>
    <property type="match status" value="1"/>
</dbReference>
<feature type="signal peptide" evidence="10">
    <location>
        <begin position="1"/>
        <end position="29"/>
    </location>
</feature>
<keyword evidence="9 10" id="KW-0143">Chaperone</keyword>
<evidence type="ECO:0000256" key="6">
    <source>
        <dbReference type="ARBA" id="ARBA00022729"/>
    </source>
</evidence>
<sequence precursor="true">MKTLPLSRRTLVGITLAAALAPFTSIGFAAEAVRTVTPDAEALARLESFAREVRAAEGAFTQRSVGRDGKAVGPDSSGTFAFSRPGRFAWVYEKPYRQTIMSDGKTLWLHDEDLMQVTVRRLEGALPSTPAAILFGGHDFSHDWKVSALALPPGEKGLYVRAVPADRSAFEHVDILFGDGRFPVRAVLTDAFLNETTIEFRNVEERDLPADRFSFKVPEGTDVLDENIFG</sequence>
<comment type="caution">
    <text evidence="11">The sequence shown here is derived from an EMBL/GenBank/DDBJ whole genome shotgun (WGS) entry which is preliminary data.</text>
</comment>
<dbReference type="Gene3D" id="2.50.20.10">
    <property type="entry name" value="Lipoprotein localisation LolA/LolB/LppX"/>
    <property type="match status" value="1"/>
</dbReference>
<keyword evidence="5 10" id="KW-0813">Transport</keyword>
<organism evidence="11 12">
    <name type="scientific">Sutterella parvirubra YIT 11816</name>
    <dbReference type="NCBI Taxonomy" id="762967"/>
    <lineage>
        <taxon>Bacteria</taxon>
        <taxon>Pseudomonadati</taxon>
        <taxon>Pseudomonadota</taxon>
        <taxon>Betaproteobacteria</taxon>
        <taxon>Burkholderiales</taxon>
        <taxon>Sutterellaceae</taxon>
        <taxon>Sutterella</taxon>
    </lineage>
</organism>
<comment type="subcellular location">
    <subcellularLocation>
        <location evidence="1 10">Periplasm</location>
    </subcellularLocation>
</comment>
<dbReference type="PANTHER" id="PTHR35869:SF1">
    <property type="entry name" value="OUTER-MEMBRANE LIPOPROTEIN CARRIER PROTEIN"/>
    <property type="match status" value="1"/>
</dbReference>
<evidence type="ECO:0000256" key="2">
    <source>
        <dbReference type="ARBA" id="ARBA00007615"/>
    </source>
</evidence>
<dbReference type="HOGENOM" id="CLU_087560_0_0_4"/>
<evidence type="ECO:0000313" key="11">
    <source>
        <dbReference type="EMBL" id="EHY32405.1"/>
    </source>
</evidence>
<dbReference type="EMBL" id="AFBQ01000025">
    <property type="protein sequence ID" value="EHY32405.1"/>
    <property type="molecule type" value="Genomic_DNA"/>
</dbReference>
<dbReference type="CDD" id="cd16325">
    <property type="entry name" value="LolA"/>
    <property type="match status" value="1"/>
</dbReference>
<evidence type="ECO:0000256" key="7">
    <source>
        <dbReference type="ARBA" id="ARBA00022764"/>
    </source>
</evidence>
<dbReference type="OrthoDB" id="9787361at2"/>
<dbReference type="Proteomes" id="UP000004956">
    <property type="component" value="Unassembled WGS sequence"/>
</dbReference>
<dbReference type="HAMAP" id="MF_00240">
    <property type="entry name" value="LolA"/>
    <property type="match status" value="1"/>
</dbReference>
<dbReference type="GO" id="GO:0044874">
    <property type="term" value="P:lipoprotein localization to outer membrane"/>
    <property type="evidence" value="ECO:0007669"/>
    <property type="project" value="UniProtKB-UniRule"/>
</dbReference>
<dbReference type="STRING" id="762967.HMPREF9440_00199"/>
<comment type="subunit">
    <text evidence="3 10">Monomer.</text>
</comment>
<evidence type="ECO:0000256" key="3">
    <source>
        <dbReference type="ARBA" id="ARBA00011245"/>
    </source>
</evidence>
<dbReference type="PATRIC" id="fig|762967.3.peg.169"/>
<reference evidence="11 12" key="1">
    <citation type="submission" date="2011-11" db="EMBL/GenBank/DDBJ databases">
        <authorList>
            <person name="Weinstock G."/>
            <person name="Sodergren E."/>
            <person name="Clifton S."/>
            <person name="Fulton L."/>
            <person name="Fulton B."/>
            <person name="Courtney L."/>
            <person name="Fronick C."/>
            <person name="Harrison M."/>
            <person name="Strong C."/>
            <person name="Farmer C."/>
            <person name="Delahaunty K."/>
            <person name="Markovic C."/>
            <person name="Hall O."/>
            <person name="Minx P."/>
            <person name="Tomlinson C."/>
            <person name="Mitreva M."/>
            <person name="Hou S."/>
            <person name="Chen J."/>
            <person name="Wollam A."/>
            <person name="Pepin K.H."/>
            <person name="Johnson M."/>
            <person name="Bhonagiri V."/>
            <person name="Zhang X."/>
            <person name="Suruliraj S."/>
            <person name="Warren W."/>
            <person name="Chinwalla A."/>
            <person name="Mardis E.R."/>
            <person name="Wilson R.K."/>
        </authorList>
    </citation>
    <scope>NUCLEOTIDE SEQUENCE [LARGE SCALE GENOMIC DNA]</scope>
    <source>
        <strain evidence="11 12">YIT 11816</strain>
    </source>
</reference>
<feature type="chain" id="PRO_5009013586" description="Outer-membrane lipoprotein carrier protein" evidence="10">
    <location>
        <begin position="30"/>
        <end position="230"/>
    </location>
</feature>
<dbReference type="InterPro" id="IPR004564">
    <property type="entry name" value="OM_lipoprot_carrier_LolA-like"/>
</dbReference>
<evidence type="ECO:0000256" key="10">
    <source>
        <dbReference type="HAMAP-Rule" id="MF_00240"/>
    </source>
</evidence>
<evidence type="ECO:0000256" key="8">
    <source>
        <dbReference type="ARBA" id="ARBA00022927"/>
    </source>
</evidence>
<evidence type="ECO:0000256" key="9">
    <source>
        <dbReference type="ARBA" id="ARBA00023186"/>
    </source>
</evidence>
<protein>
    <recommendedName>
        <fullName evidence="4 10">Outer-membrane lipoprotein carrier protein</fullName>
    </recommendedName>
</protein>
<dbReference type="PANTHER" id="PTHR35869">
    <property type="entry name" value="OUTER-MEMBRANE LIPOPROTEIN CARRIER PROTEIN"/>
    <property type="match status" value="1"/>
</dbReference>
<evidence type="ECO:0000313" key="12">
    <source>
        <dbReference type="Proteomes" id="UP000004956"/>
    </source>
</evidence>
<keyword evidence="12" id="KW-1185">Reference proteome</keyword>
<evidence type="ECO:0000256" key="5">
    <source>
        <dbReference type="ARBA" id="ARBA00022448"/>
    </source>
</evidence>
<keyword evidence="11" id="KW-0449">Lipoprotein</keyword>
<keyword evidence="8 10" id="KW-0653">Protein transport</keyword>